<dbReference type="GO" id="GO:0005694">
    <property type="term" value="C:chromosome"/>
    <property type="evidence" value="ECO:0007669"/>
    <property type="project" value="UniProtKB-SubCell"/>
</dbReference>
<protein>
    <recommendedName>
        <fullName evidence="14">Histone-lysine N-methyltransferase</fullName>
    </recommendedName>
</protein>
<keyword evidence="4" id="KW-0489">Methyltransferase</keyword>
<reference evidence="12 13" key="1">
    <citation type="journal article" date="2018" name="Front. Microbiol.">
        <title>Prospects for Fungal Bioremediation of Acidic Radioactive Waste Sites: Characterization and Genome Sequence of Rhodotorula taiwanensis MD1149.</title>
        <authorList>
            <person name="Tkavc R."/>
            <person name="Matrosova V.Y."/>
            <person name="Grichenko O.E."/>
            <person name="Gostincar C."/>
            <person name="Volpe R.P."/>
            <person name="Klimenkova P."/>
            <person name="Gaidamakova E.K."/>
            <person name="Zhou C.E."/>
            <person name="Stewart B.J."/>
            <person name="Lyman M.G."/>
            <person name="Malfatti S.A."/>
            <person name="Rubinfeld B."/>
            <person name="Courtot M."/>
            <person name="Singh J."/>
            <person name="Dalgard C.L."/>
            <person name="Hamilton T."/>
            <person name="Frey K.G."/>
            <person name="Gunde-Cimerman N."/>
            <person name="Dugan L."/>
            <person name="Daly M.J."/>
        </authorList>
    </citation>
    <scope>NUCLEOTIDE SEQUENCE [LARGE SCALE GENOMIC DNA]</scope>
    <source>
        <strain evidence="12 13">MD1149</strain>
    </source>
</reference>
<comment type="caution">
    <text evidence="12">The sequence shown here is derived from an EMBL/GenBank/DDBJ whole genome shotgun (WGS) entry which is preliminary data.</text>
</comment>
<feature type="compositionally biased region" description="Basic and acidic residues" evidence="8">
    <location>
        <begin position="118"/>
        <end position="127"/>
    </location>
</feature>
<evidence type="ECO:0000256" key="3">
    <source>
        <dbReference type="ARBA" id="ARBA00022454"/>
    </source>
</evidence>
<evidence type="ECO:0000256" key="7">
    <source>
        <dbReference type="ARBA" id="ARBA00023242"/>
    </source>
</evidence>
<keyword evidence="6" id="KW-0949">S-adenosyl-L-methionine</keyword>
<dbReference type="SMART" id="SM00317">
    <property type="entry name" value="SET"/>
    <property type="match status" value="1"/>
</dbReference>
<feature type="domain" description="SET" evidence="9">
    <location>
        <begin position="355"/>
        <end position="443"/>
    </location>
</feature>
<evidence type="ECO:0000259" key="11">
    <source>
        <dbReference type="PROSITE" id="PS51215"/>
    </source>
</evidence>
<dbReference type="Proteomes" id="UP000237144">
    <property type="component" value="Unassembled WGS sequence"/>
</dbReference>
<evidence type="ECO:0000259" key="10">
    <source>
        <dbReference type="PROSITE" id="PS50868"/>
    </source>
</evidence>
<dbReference type="PANTHER" id="PTHR22884">
    <property type="entry name" value="SET DOMAIN PROTEINS"/>
    <property type="match status" value="1"/>
</dbReference>
<keyword evidence="13" id="KW-1185">Reference proteome</keyword>
<feature type="region of interest" description="Disordered" evidence="8">
    <location>
        <begin position="221"/>
        <end position="285"/>
    </location>
</feature>
<dbReference type="Gene3D" id="2.170.270.10">
    <property type="entry name" value="SET domain"/>
    <property type="match status" value="2"/>
</dbReference>
<evidence type="ECO:0000313" key="13">
    <source>
        <dbReference type="Proteomes" id="UP000237144"/>
    </source>
</evidence>
<keyword evidence="7" id="KW-0539">Nucleus</keyword>
<feature type="region of interest" description="Disordered" evidence="8">
    <location>
        <begin position="589"/>
        <end position="661"/>
    </location>
</feature>
<dbReference type="STRING" id="741276.A0A2S5B0H5"/>
<dbReference type="GO" id="GO:0005634">
    <property type="term" value="C:nucleus"/>
    <property type="evidence" value="ECO:0007669"/>
    <property type="project" value="UniProtKB-SubCell"/>
</dbReference>
<evidence type="ECO:0000259" key="9">
    <source>
        <dbReference type="PROSITE" id="PS50280"/>
    </source>
</evidence>
<dbReference type="GO" id="GO:0032259">
    <property type="term" value="P:methylation"/>
    <property type="evidence" value="ECO:0007669"/>
    <property type="project" value="UniProtKB-KW"/>
</dbReference>
<dbReference type="InterPro" id="IPR001214">
    <property type="entry name" value="SET_dom"/>
</dbReference>
<dbReference type="PROSITE" id="PS50868">
    <property type="entry name" value="POST_SET"/>
    <property type="match status" value="1"/>
</dbReference>
<feature type="domain" description="AWS" evidence="11">
    <location>
        <begin position="296"/>
        <end position="348"/>
    </location>
</feature>
<name>A0A2S5B0H5_9BASI</name>
<evidence type="ECO:0000256" key="4">
    <source>
        <dbReference type="ARBA" id="ARBA00022603"/>
    </source>
</evidence>
<dbReference type="InterPro" id="IPR050777">
    <property type="entry name" value="SET2_Histone-Lys_MeTrsfase"/>
</dbReference>
<keyword evidence="5" id="KW-0808">Transferase</keyword>
<feature type="domain" description="Post-SET" evidence="10">
    <location>
        <begin position="490"/>
        <end position="506"/>
    </location>
</feature>
<dbReference type="OrthoDB" id="308383at2759"/>
<feature type="compositionally biased region" description="Low complexity" evidence="8">
    <location>
        <begin position="149"/>
        <end position="166"/>
    </location>
</feature>
<dbReference type="InterPro" id="IPR046341">
    <property type="entry name" value="SET_dom_sf"/>
</dbReference>
<keyword evidence="3" id="KW-0158">Chromosome</keyword>
<dbReference type="InterPro" id="IPR006560">
    <property type="entry name" value="AWS_dom"/>
</dbReference>
<dbReference type="SMART" id="SM00508">
    <property type="entry name" value="PostSET"/>
    <property type="match status" value="1"/>
</dbReference>
<feature type="region of interest" description="Disordered" evidence="8">
    <location>
        <begin position="26"/>
        <end position="181"/>
    </location>
</feature>
<comment type="subcellular location">
    <subcellularLocation>
        <location evidence="2">Chromosome</location>
    </subcellularLocation>
    <subcellularLocation>
        <location evidence="1">Nucleus</location>
    </subcellularLocation>
</comment>
<dbReference type="SMART" id="SM00570">
    <property type="entry name" value="AWS"/>
    <property type="match status" value="1"/>
</dbReference>
<proteinExistence type="predicted"/>
<sequence length="661" mass="70163">MTSDFVPSARASAAVDSVKPALEAEMDEVATVAQDTEVQADGSAPDGTERLATPHQEERATTEDHDDNVEMDRAGEPAAKDGPRPLDNEHDEARTAAQQSADASGPLAQEVQDFADPDPTRGRDGKEYLVAGIYWSATSSRPRHQPCPSASSSTTTTKRTSSSSGSMIGGPADFGWRTVVPSKTTTFPPPVFHAETLLENEDETPFRLPFDILRDHYYHQEAGSSSSGDGRTRKGKGKAQAAVAPDDPTSTTAREGKGGNKTTEEDIRKREQSKKPDPYRYTSKNIYVGRGPDKAAIPAICMCKPPTRSGEMGCGDECINRMMQYCCEPKLCPCGPDKCGNPPLSKREGVPEGKDGLRVIWTGNRGFGLKTMVPIKRGEFVLEYRGEIISRNESYRRVLTDYKDSASYYFMDYDGFEVYEEYQMGLFALHDIPAGTELTYDYGWQDFSALAPKPVDTAAAADGSTPLTTAAALTPAEAVVLGNGTAIDPARQRCYCGAAECSGFLGGGRKKVGRGGGGGGGAANGAAKGDGGSTGANKGKRKGGAPPVQEEADSVSTLTRTDATEPQRPKLAFAQARIRVVDPNKPAPISAAAVESAPRPAKKPRSSSGATSRLATDEDLQDERNRVMGAMRSGREAAKKAAGKLVGSASGGRLSLGGGRR</sequence>
<evidence type="ECO:0000256" key="1">
    <source>
        <dbReference type="ARBA" id="ARBA00004123"/>
    </source>
</evidence>
<feature type="compositionally biased region" description="Basic and acidic residues" evidence="8">
    <location>
        <begin position="254"/>
        <end position="278"/>
    </location>
</feature>
<evidence type="ECO:0000313" key="12">
    <source>
        <dbReference type="EMBL" id="POY70284.1"/>
    </source>
</evidence>
<evidence type="ECO:0000256" key="5">
    <source>
        <dbReference type="ARBA" id="ARBA00022679"/>
    </source>
</evidence>
<evidence type="ECO:0000256" key="8">
    <source>
        <dbReference type="SAM" id="MobiDB-lite"/>
    </source>
</evidence>
<dbReference type="PROSITE" id="PS50280">
    <property type="entry name" value="SET"/>
    <property type="match status" value="1"/>
</dbReference>
<feature type="region of interest" description="Disordered" evidence="8">
    <location>
        <begin position="514"/>
        <end position="570"/>
    </location>
</feature>
<feature type="compositionally biased region" description="Gly residues" evidence="8">
    <location>
        <begin position="514"/>
        <end position="534"/>
    </location>
</feature>
<evidence type="ECO:0000256" key="2">
    <source>
        <dbReference type="ARBA" id="ARBA00004286"/>
    </source>
</evidence>
<dbReference type="InterPro" id="IPR003616">
    <property type="entry name" value="Post-SET_dom"/>
</dbReference>
<evidence type="ECO:0000256" key="6">
    <source>
        <dbReference type="ARBA" id="ARBA00022691"/>
    </source>
</evidence>
<gene>
    <name evidence="12" type="ORF">BMF94_6710</name>
</gene>
<dbReference type="PROSITE" id="PS51215">
    <property type="entry name" value="AWS"/>
    <property type="match status" value="1"/>
</dbReference>
<dbReference type="SUPFAM" id="SSF82199">
    <property type="entry name" value="SET domain"/>
    <property type="match status" value="1"/>
</dbReference>
<evidence type="ECO:0008006" key="14">
    <source>
        <dbReference type="Google" id="ProtNLM"/>
    </source>
</evidence>
<organism evidence="12 13">
    <name type="scientific">Rhodotorula taiwanensis</name>
    <dbReference type="NCBI Taxonomy" id="741276"/>
    <lineage>
        <taxon>Eukaryota</taxon>
        <taxon>Fungi</taxon>
        <taxon>Dikarya</taxon>
        <taxon>Basidiomycota</taxon>
        <taxon>Pucciniomycotina</taxon>
        <taxon>Microbotryomycetes</taxon>
        <taxon>Sporidiobolales</taxon>
        <taxon>Sporidiobolaceae</taxon>
        <taxon>Rhodotorula</taxon>
    </lineage>
</organism>
<feature type="compositionally biased region" description="Basic and acidic residues" evidence="8">
    <location>
        <begin position="55"/>
        <end position="94"/>
    </location>
</feature>
<accession>A0A2S5B0H5</accession>
<dbReference type="EMBL" id="PJQD01000133">
    <property type="protein sequence ID" value="POY70284.1"/>
    <property type="molecule type" value="Genomic_DNA"/>
</dbReference>
<dbReference type="AlphaFoldDB" id="A0A2S5B0H5"/>
<dbReference type="GO" id="GO:0042054">
    <property type="term" value="F:histone methyltransferase activity"/>
    <property type="evidence" value="ECO:0007669"/>
    <property type="project" value="InterPro"/>
</dbReference>
<dbReference type="Pfam" id="PF17907">
    <property type="entry name" value="AWS"/>
    <property type="match status" value="1"/>
</dbReference>